<dbReference type="RefSeq" id="WP_114116643.1">
    <property type="nucleotide sequence ID" value="NZ_BMHU01000001.1"/>
</dbReference>
<dbReference type="EMBL" id="QORO01000001">
    <property type="protein sequence ID" value="RCK61539.1"/>
    <property type="molecule type" value="Genomic_DNA"/>
</dbReference>
<dbReference type="OrthoDB" id="99456at2"/>
<dbReference type="AlphaFoldDB" id="A0A367Y7C3"/>
<dbReference type="Proteomes" id="UP000253508">
    <property type="component" value="Unassembled WGS sequence"/>
</dbReference>
<evidence type="ECO:0000313" key="2">
    <source>
        <dbReference type="Proteomes" id="UP000253508"/>
    </source>
</evidence>
<accession>A0A367Y7C3</accession>
<name>A0A367Y7C3_9MICO</name>
<protein>
    <submittedName>
        <fullName evidence="1">Uncharacterized protein</fullName>
    </submittedName>
</protein>
<keyword evidence="2" id="KW-1185">Reference proteome</keyword>
<sequence>MSLQPFAETEPPADHVLWGKLYLARENLIEAGATLRFELKTTGTISDSCAGLIREIDEMSRTFHAMVEHPSSKRPRGRLEISSGP</sequence>
<comment type="caution">
    <text evidence="1">The sequence shown here is derived from an EMBL/GenBank/DDBJ whole genome shotgun (WGS) entry which is preliminary data.</text>
</comment>
<evidence type="ECO:0000313" key="1">
    <source>
        <dbReference type="EMBL" id="RCK61539.1"/>
    </source>
</evidence>
<reference evidence="1 2" key="1">
    <citation type="submission" date="2018-07" db="EMBL/GenBank/DDBJ databases">
        <title>Microbacterium endoborsara sp. nov., a novel actinobacterium isolated from Borszczowia aralocaspica.</title>
        <authorList>
            <person name="An D."/>
        </authorList>
    </citation>
    <scope>NUCLEOTIDE SEQUENCE [LARGE SCALE GENOMIC DNA]</scope>
    <source>
        <strain evidence="1 2">C1.15228</strain>
    </source>
</reference>
<proteinExistence type="predicted"/>
<gene>
    <name evidence="1" type="ORF">DTO57_02575</name>
</gene>
<organism evidence="1 2">
    <name type="scientific">Microbacterium sorbitolivorans</name>
    <dbReference type="NCBI Taxonomy" id="1867410"/>
    <lineage>
        <taxon>Bacteria</taxon>
        <taxon>Bacillati</taxon>
        <taxon>Actinomycetota</taxon>
        <taxon>Actinomycetes</taxon>
        <taxon>Micrococcales</taxon>
        <taxon>Microbacteriaceae</taxon>
        <taxon>Microbacterium</taxon>
    </lineage>
</organism>